<dbReference type="Gene3D" id="2.30.38.10">
    <property type="entry name" value="Luciferase, Domain 3"/>
    <property type="match status" value="1"/>
</dbReference>
<dbReference type="GO" id="GO:0016405">
    <property type="term" value="F:CoA-ligase activity"/>
    <property type="evidence" value="ECO:0007669"/>
    <property type="project" value="TreeGrafter"/>
</dbReference>
<proteinExistence type="inferred from homology"/>
<dbReference type="Gene3D" id="3.30.300.30">
    <property type="match status" value="1"/>
</dbReference>
<dbReference type="Pfam" id="PF00501">
    <property type="entry name" value="AMP-binding"/>
    <property type="match status" value="1"/>
</dbReference>
<evidence type="ECO:0000259" key="4">
    <source>
        <dbReference type="Pfam" id="PF13193"/>
    </source>
</evidence>
<dbReference type="InterPro" id="IPR020845">
    <property type="entry name" value="AMP-binding_CS"/>
</dbReference>
<evidence type="ECO:0000256" key="1">
    <source>
        <dbReference type="ARBA" id="ARBA00006432"/>
    </source>
</evidence>
<dbReference type="InterPro" id="IPR045851">
    <property type="entry name" value="AMP-bd_C_sf"/>
</dbReference>
<gene>
    <name evidence="5" type="ORF">LRAMOSA05094</name>
</gene>
<dbReference type="PROSITE" id="PS00455">
    <property type="entry name" value="AMP_BINDING"/>
    <property type="match status" value="1"/>
</dbReference>
<sequence>MVIYKSTLPNVPLPDLDLYTFHFEPNKYNRFFSHDTPLFIDGHSGRSLTYTQVYDLSSRMARGWRDKVGLKKGDVVACFAPNQYDHIVLYMSLLGAQATITPGNPNYTEAEFLHQIRDSGAKALVTVPQLLPVLLKVCDQVGIPRHRIFVFGQQEHGGIASIYSLLTSQHLDVTQLKKINPREDLAFILYSSGTTGRAKGVMLTHRNFVSQIMTALGMEPSNLDPAVPPLEEGAQPPVAIGFLPFFHIYGLCSLVLNALYKMLPVVVMSKFNLELFCQLVEKYKITSASIVPPVAVQLAKNPIVRKYDLSSIQYIGCGAAPLNKEHLDGVTSRVPEVIMRQGYGMTETTSGVIMQTLENGVPGSIGIVCPNVEVKIIDENGQELGDDQEGELLLRGTSIMKGYLNNPKANADTFTPDGWMRTGDICKYDSKTQTFFITDRIKELIKYKGFQVAPAELEALLLTIPEIADACVIGVNNADEATEHPRAYVVLQRGIKQDDQLAQRIMDHISSQVASHKRLRGGIRFVPSIPKNSTGKILRRQVRNWAKEEEAAAASTHIKARL</sequence>
<reference evidence="5" key="1">
    <citation type="journal article" date="2014" name="Genome Announc.">
        <title>De novo whole-genome sequence and genome annotation of Lichtheimia ramosa.</title>
        <authorList>
            <person name="Linde J."/>
            <person name="Schwartze V."/>
            <person name="Binder U."/>
            <person name="Lass-Florl C."/>
            <person name="Voigt K."/>
            <person name="Horn F."/>
        </authorList>
    </citation>
    <scope>NUCLEOTIDE SEQUENCE</scope>
    <source>
        <strain evidence="5">JMRC FSU:6197</strain>
    </source>
</reference>
<accession>A0A077X029</accession>
<evidence type="ECO:0000313" key="5">
    <source>
        <dbReference type="EMBL" id="CDS12910.1"/>
    </source>
</evidence>
<dbReference type="EMBL" id="LK023368">
    <property type="protein sequence ID" value="CDS12910.1"/>
    <property type="molecule type" value="Genomic_DNA"/>
</dbReference>
<comment type="similarity">
    <text evidence="1">Belongs to the ATP-dependent AMP-binding enzyme family.</text>
</comment>
<name>A0A077X029_9FUNG</name>
<keyword evidence="2" id="KW-0436">Ligase</keyword>
<dbReference type="Gene3D" id="3.40.50.980">
    <property type="match status" value="2"/>
</dbReference>
<dbReference type="CDD" id="cd05911">
    <property type="entry name" value="Firefly_Luc_like"/>
    <property type="match status" value="1"/>
</dbReference>
<dbReference type="FunFam" id="3.30.300.30:FF:000007">
    <property type="entry name" value="4-coumarate--CoA ligase 2"/>
    <property type="match status" value="1"/>
</dbReference>
<protein>
    <recommendedName>
        <fullName evidence="6">4-coumarate-CoA ligase</fullName>
    </recommendedName>
</protein>
<dbReference type="Pfam" id="PF13193">
    <property type="entry name" value="AMP-binding_C"/>
    <property type="match status" value="1"/>
</dbReference>
<dbReference type="SUPFAM" id="SSF56801">
    <property type="entry name" value="Acetyl-CoA synthetase-like"/>
    <property type="match status" value="1"/>
</dbReference>
<dbReference type="PANTHER" id="PTHR24096:SF149">
    <property type="entry name" value="AMP-BINDING DOMAIN-CONTAINING PROTEIN-RELATED"/>
    <property type="match status" value="1"/>
</dbReference>
<evidence type="ECO:0000256" key="2">
    <source>
        <dbReference type="ARBA" id="ARBA00022598"/>
    </source>
</evidence>
<feature type="domain" description="AMP-binding enzyme C-terminal" evidence="4">
    <location>
        <begin position="456"/>
        <end position="536"/>
    </location>
</feature>
<evidence type="ECO:0008006" key="6">
    <source>
        <dbReference type="Google" id="ProtNLM"/>
    </source>
</evidence>
<feature type="domain" description="AMP-dependent synthetase/ligase" evidence="3">
    <location>
        <begin position="35"/>
        <end position="404"/>
    </location>
</feature>
<organism evidence="5">
    <name type="scientific">Lichtheimia ramosa</name>
    <dbReference type="NCBI Taxonomy" id="688394"/>
    <lineage>
        <taxon>Eukaryota</taxon>
        <taxon>Fungi</taxon>
        <taxon>Fungi incertae sedis</taxon>
        <taxon>Mucoromycota</taxon>
        <taxon>Mucoromycotina</taxon>
        <taxon>Mucoromycetes</taxon>
        <taxon>Mucorales</taxon>
        <taxon>Lichtheimiaceae</taxon>
        <taxon>Lichtheimia</taxon>
    </lineage>
</organism>
<dbReference type="InterPro" id="IPR025110">
    <property type="entry name" value="AMP-bd_C"/>
</dbReference>
<evidence type="ECO:0000259" key="3">
    <source>
        <dbReference type="Pfam" id="PF00501"/>
    </source>
</evidence>
<dbReference type="OrthoDB" id="6509636at2759"/>
<dbReference type="PANTHER" id="PTHR24096">
    <property type="entry name" value="LONG-CHAIN-FATTY-ACID--COA LIGASE"/>
    <property type="match status" value="1"/>
</dbReference>
<dbReference type="InterPro" id="IPR000873">
    <property type="entry name" value="AMP-dep_synth/lig_dom"/>
</dbReference>
<dbReference type="AlphaFoldDB" id="A0A077X029"/>